<dbReference type="SUPFAM" id="SSF51735">
    <property type="entry name" value="NAD(P)-binding Rossmann-fold domains"/>
    <property type="match status" value="1"/>
</dbReference>
<comment type="caution">
    <text evidence="4">The sequence shown here is derived from an EMBL/GenBank/DDBJ whole genome shotgun (WGS) entry which is preliminary data.</text>
</comment>
<evidence type="ECO:0000256" key="1">
    <source>
        <dbReference type="ARBA" id="ARBA00023002"/>
    </source>
</evidence>
<dbReference type="EMBL" id="JAULSR010000004">
    <property type="protein sequence ID" value="KAK0621797.1"/>
    <property type="molecule type" value="Genomic_DNA"/>
</dbReference>
<evidence type="ECO:0000313" key="5">
    <source>
        <dbReference type="Proteomes" id="UP001174934"/>
    </source>
</evidence>
<keyword evidence="5" id="KW-1185">Reference proteome</keyword>
<proteinExistence type="predicted"/>
<dbReference type="InterPro" id="IPR006140">
    <property type="entry name" value="D-isomer_DH_NAD-bd"/>
</dbReference>
<reference evidence="4" key="1">
    <citation type="submission" date="2023-06" db="EMBL/GenBank/DDBJ databases">
        <title>Genome-scale phylogeny and comparative genomics of the fungal order Sordariales.</title>
        <authorList>
            <consortium name="Lawrence Berkeley National Laboratory"/>
            <person name="Hensen N."/>
            <person name="Bonometti L."/>
            <person name="Westerberg I."/>
            <person name="Brannstrom I.O."/>
            <person name="Guillou S."/>
            <person name="Cros-Aarteil S."/>
            <person name="Calhoun S."/>
            <person name="Haridas S."/>
            <person name="Kuo A."/>
            <person name="Mondo S."/>
            <person name="Pangilinan J."/>
            <person name="Riley R."/>
            <person name="LaButti K."/>
            <person name="Andreopoulos B."/>
            <person name="Lipzen A."/>
            <person name="Chen C."/>
            <person name="Yanf M."/>
            <person name="Daum C."/>
            <person name="Ng V."/>
            <person name="Clum A."/>
            <person name="Steindorff A."/>
            <person name="Ohm R."/>
            <person name="Martin F."/>
            <person name="Silar P."/>
            <person name="Natvig D."/>
            <person name="Lalanne C."/>
            <person name="Gautier V."/>
            <person name="Ament-velasquez S.L."/>
            <person name="Kruys A."/>
            <person name="Hutchinson M.I."/>
            <person name="Powell A.J."/>
            <person name="Barry K."/>
            <person name="Miller A.N."/>
            <person name="Grigoriev I.V."/>
            <person name="Debuchy R."/>
            <person name="Gladieux P."/>
            <person name="Thoren M.H."/>
            <person name="Johannesson H."/>
        </authorList>
    </citation>
    <scope>NUCLEOTIDE SEQUENCE</scope>
    <source>
        <strain evidence="4">SMH3391-2</strain>
    </source>
</reference>
<protein>
    <recommendedName>
        <fullName evidence="3">D-isomer specific 2-hydroxyacid dehydrogenase NAD-binding domain-containing protein</fullName>
    </recommendedName>
</protein>
<dbReference type="CDD" id="cd12163">
    <property type="entry name" value="2-Hacid_dh_5"/>
    <property type="match status" value="1"/>
</dbReference>
<dbReference type="Pfam" id="PF02826">
    <property type="entry name" value="2-Hacid_dh_C"/>
    <property type="match status" value="2"/>
</dbReference>
<dbReference type="GO" id="GO:0051287">
    <property type="term" value="F:NAD binding"/>
    <property type="evidence" value="ECO:0007669"/>
    <property type="project" value="InterPro"/>
</dbReference>
<gene>
    <name evidence="4" type="ORF">B0T17DRAFT_535102</name>
</gene>
<keyword evidence="1" id="KW-0560">Oxidoreductase</keyword>
<evidence type="ECO:0000313" key="4">
    <source>
        <dbReference type="EMBL" id="KAK0621797.1"/>
    </source>
</evidence>
<feature type="domain" description="D-isomer specific 2-hydroxyacid dehydrogenase NAD-binding" evidence="3">
    <location>
        <begin position="130"/>
        <end position="202"/>
    </location>
</feature>
<evidence type="ECO:0000259" key="3">
    <source>
        <dbReference type="Pfam" id="PF02826"/>
    </source>
</evidence>
<dbReference type="PANTHER" id="PTHR43333">
    <property type="entry name" value="2-HACID_DH_C DOMAIN-CONTAINING PROTEIN"/>
    <property type="match status" value="1"/>
</dbReference>
<keyword evidence="2" id="KW-0520">NAD</keyword>
<dbReference type="Proteomes" id="UP001174934">
    <property type="component" value="Unassembled WGS sequence"/>
</dbReference>
<dbReference type="AlphaFoldDB" id="A0AA39WUH0"/>
<evidence type="ECO:0000256" key="2">
    <source>
        <dbReference type="ARBA" id="ARBA00023027"/>
    </source>
</evidence>
<dbReference type="PANTHER" id="PTHR43333:SF1">
    <property type="entry name" value="D-ISOMER SPECIFIC 2-HYDROXYACID DEHYDROGENASE NAD-BINDING DOMAIN-CONTAINING PROTEIN"/>
    <property type="match status" value="1"/>
</dbReference>
<dbReference type="InterPro" id="IPR036291">
    <property type="entry name" value="NAD(P)-bd_dom_sf"/>
</dbReference>
<sequence length="372" mass="40447">MTLLKLAGANKTLKGHKLLILTPQFLAPPTAFFDKLKAEFPDLKAEHRALDDFGQRTVNFPAEDWKDVTILLTFNALPTIEQAPKLQYVQLTSAGANHILKEPVFVDTEVDFCTANGVHGPQISEWIVSTYLAFEHHTPQYLDKQKQAKWDRSDANTIEDAVGKTVGILGYGSIGRQTARVATALGMSVHAYTLHPRPTPESKKDSSWTPAGLGDPAGIFPAKWFSGKSTAELHAFLSSGLDLLVISTPLTDNTHHLISAPEFEVLARAGETRGGRKTYVSNIARGPVINTDDLVDALNGGLIRGAAVDVTDPEPLPDGHVLWKTKNVIVTPHVSGASTAYGTRVLAILDYNLGLLSRGEKLTNRVSRKEGY</sequence>
<name>A0AA39WUH0_9PEZI</name>
<dbReference type="InterPro" id="IPR029752">
    <property type="entry name" value="D-isomer_DH_CS1"/>
</dbReference>
<dbReference type="GO" id="GO:0016491">
    <property type="term" value="F:oxidoreductase activity"/>
    <property type="evidence" value="ECO:0007669"/>
    <property type="project" value="UniProtKB-KW"/>
</dbReference>
<feature type="domain" description="D-isomer specific 2-hydroxyacid dehydrogenase NAD-binding" evidence="3">
    <location>
        <begin position="232"/>
        <end position="335"/>
    </location>
</feature>
<accession>A0AA39WUH0</accession>
<dbReference type="PROSITE" id="PS00065">
    <property type="entry name" value="D_2_HYDROXYACID_DH_1"/>
    <property type="match status" value="1"/>
</dbReference>
<dbReference type="Gene3D" id="3.40.50.720">
    <property type="entry name" value="NAD(P)-binding Rossmann-like Domain"/>
    <property type="match status" value="2"/>
</dbReference>
<organism evidence="4 5">
    <name type="scientific">Bombardia bombarda</name>
    <dbReference type="NCBI Taxonomy" id="252184"/>
    <lineage>
        <taxon>Eukaryota</taxon>
        <taxon>Fungi</taxon>
        <taxon>Dikarya</taxon>
        <taxon>Ascomycota</taxon>
        <taxon>Pezizomycotina</taxon>
        <taxon>Sordariomycetes</taxon>
        <taxon>Sordariomycetidae</taxon>
        <taxon>Sordariales</taxon>
        <taxon>Lasiosphaeriaceae</taxon>
        <taxon>Bombardia</taxon>
    </lineage>
</organism>